<feature type="compositionally biased region" description="Basic and acidic residues" evidence="1">
    <location>
        <begin position="1"/>
        <end position="13"/>
    </location>
</feature>
<sequence length="386" mass="43763">MDAENEDLKKEPSHVLSQNILEEGGLALTPGTSKNLSENEVQAVNPGPSANLLEDKTAKDGGMPKMISEPVKYSPREEVVEIVAVTGMEGMKHLFIDEGIEGLGLRPVKSKLSKKLEEEIFFIANPANVDLRPLKNLPQKANIKKGKAPVKNLFIKDKKEGGVRRPNPRRNKDDAIYVLFAPSARLGHPKNRHQKEGGAAVEEVLPFKNLPQNQVMEKGRAVIEKSNEKKRSLDQKEQEGEPEDQPGPSKKRTEKEREPGEQPEPSEEEVEKEGEVPVAQPGPSRKRHLNEREQDRAEAKKPRNDNDLRPKRRGNELLPTEQLLFKGMTINHEKIRKQHIKITTLQAIVCKQADEYKKIKEWVQYLQEKINLTNEDLAHYKMTQDQ</sequence>
<feature type="compositionally biased region" description="Basic and acidic residues" evidence="1">
    <location>
        <begin position="251"/>
        <end position="260"/>
    </location>
</feature>
<evidence type="ECO:0000256" key="1">
    <source>
        <dbReference type="SAM" id="MobiDB-lite"/>
    </source>
</evidence>
<protein>
    <submittedName>
        <fullName evidence="2">Uncharacterized protein</fullName>
    </submittedName>
</protein>
<organism evidence="2 3">
    <name type="scientific">Chrysodeixis includens</name>
    <name type="common">Soybean looper</name>
    <name type="synonym">Pseudoplusia includens</name>
    <dbReference type="NCBI Taxonomy" id="689277"/>
    <lineage>
        <taxon>Eukaryota</taxon>
        <taxon>Metazoa</taxon>
        <taxon>Ecdysozoa</taxon>
        <taxon>Arthropoda</taxon>
        <taxon>Hexapoda</taxon>
        <taxon>Insecta</taxon>
        <taxon>Pterygota</taxon>
        <taxon>Neoptera</taxon>
        <taxon>Endopterygota</taxon>
        <taxon>Lepidoptera</taxon>
        <taxon>Glossata</taxon>
        <taxon>Ditrysia</taxon>
        <taxon>Noctuoidea</taxon>
        <taxon>Noctuidae</taxon>
        <taxon>Plusiinae</taxon>
        <taxon>Chrysodeixis</taxon>
    </lineage>
</organism>
<evidence type="ECO:0000313" key="2">
    <source>
        <dbReference type="EMBL" id="CAH0590100.1"/>
    </source>
</evidence>
<dbReference type="Proteomes" id="UP001154114">
    <property type="component" value="Chromosome 18"/>
</dbReference>
<reference evidence="2" key="1">
    <citation type="submission" date="2021-12" db="EMBL/GenBank/DDBJ databases">
        <authorList>
            <person name="King R."/>
        </authorList>
    </citation>
    <scope>NUCLEOTIDE SEQUENCE</scope>
</reference>
<proteinExistence type="predicted"/>
<feature type="compositionally biased region" description="Polar residues" evidence="1">
    <location>
        <begin position="30"/>
        <end position="42"/>
    </location>
</feature>
<gene>
    <name evidence="2" type="ORF">CINC_LOCUS4682</name>
</gene>
<feature type="compositionally biased region" description="Basic and acidic residues" evidence="1">
    <location>
        <begin position="225"/>
        <end position="239"/>
    </location>
</feature>
<feature type="region of interest" description="Disordered" evidence="1">
    <location>
        <begin position="1"/>
        <end position="68"/>
    </location>
</feature>
<feature type="region of interest" description="Disordered" evidence="1">
    <location>
        <begin position="225"/>
        <end position="315"/>
    </location>
</feature>
<dbReference type="EMBL" id="LR824021">
    <property type="protein sequence ID" value="CAH0590100.1"/>
    <property type="molecule type" value="Genomic_DNA"/>
</dbReference>
<evidence type="ECO:0000313" key="3">
    <source>
        <dbReference type="Proteomes" id="UP001154114"/>
    </source>
</evidence>
<keyword evidence="3" id="KW-1185">Reference proteome</keyword>
<dbReference type="AlphaFoldDB" id="A0A9P0BPM8"/>
<name>A0A9P0BPM8_CHRIL</name>
<feature type="compositionally biased region" description="Basic and acidic residues" evidence="1">
    <location>
        <begin position="290"/>
        <end position="315"/>
    </location>
</feature>
<accession>A0A9P0BPM8</accession>